<protein>
    <recommendedName>
        <fullName evidence="2">histidine kinase</fullName>
        <ecNumber evidence="2">2.7.13.3</ecNumber>
    </recommendedName>
</protein>
<dbReference type="EC" id="2.7.13.3" evidence="2"/>
<evidence type="ECO:0000259" key="11">
    <source>
        <dbReference type="Pfam" id="PF07730"/>
    </source>
</evidence>
<dbReference type="GO" id="GO:0046983">
    <property type="term" value="F:protein dimerization activity"/>
    <property type="evidence" value="ECO:0007669"/>
    <property type="project" value="InterPro"/>
</dbReference>
<keyword evidence="5" id="KW-0547">Nucleotide-binding</keyword>
<reference evidence="12 13" key="1">
    <citation type="submission" date="2018-08" db="EMBL/GenBank/DDBJ databases">
        <title>Verrucosispora craniellae sp. nov., isolated from a marine sponge in the South China Sea.</title>
        <authorList>
            <person name="Li L."/>
            <person name="Lin H.W."/>
        </authorList>
    </citation>
    <scope>NUCLEOTIDE SEQUENCE [LARGE SCALE GENOMIC DNA]</scope>
    <source>
        <strain evidence="12 13">LHW63014</strain>
    </source>
</reference>
<dbReference type="AlphaFoldDB" id="A0A372FR66"/>
<evidence type="ECO:0000313" key="13">
    <source>
        <dbReference type="Proteomes" id="UP000262621"/>
    </source>
</evidence>
<dbReference type="SUPFAM" id="SSF55874">
    <property type="entry name" value="ATPase domain of HSP90 chaperone/DNA topoisomerase II/histidine kinase"/>
    <property type="match status" value="1"/>
</dbReference>
<dbReference type="Gene3D" id="1.20.5.1930">
    <property type="match status" value="1"/>
</dbReference>
<keyword evidence="9" id="KW-1133">Transmembrane helix</keyword>
<gene>
    <name evidence="12" type="ORF">D0Q02_28905</name>
</gene>
<keyword evidence="9" id="KW-0472">Membrane</keyword>
<comment type="caution">
    <text evidence="12">The sequence shown here is derived from an EMBL/GenBank/DDBJ whole genome shotgun (WGS) entry which is preliminary data.</text>
</comment>
<accession>A0A372FR66</accession>
<dbReference type="PANTHER" id="PTHR24421">
    <property type="entry name" value="NITRATE/NITRITE SENSOR PROTEIN NARX-RELATED"/>
    <property type="match status" value="1"/>
</dbReference>
<keyword evidence="4" id="KW-0808">Transferase</keyword>
<name>A0A372FR66_9ACTN</name>
<dbReference type="GO" id="GO:0000155">
    <property type="term" value="F:phosphorelay sensor kinase activity"/>
    <property type="evidence" value="ECO:0007669"/>
    <property type="project" value="InterPro"/>
</dbReference>
<dbReference type="GO" id="GO:0016020">
    <property type="term" value="C:membrane"/>
    <property type="evidence" value="ECO:0007669"/>
    <property type="project" value="InterPro"/>
</dbReference>
<feature type="transmembrane region" description="Helical" evidence="9">
    <location>
        <begin position="72"/>
        <end position="92"/>
    </location>
</feature>
<comment type="catalytic activity">
    <reaction evidence="1">
        <text>ATP + protein L-histidine = ADP + protein N-phospho-L-histidine.</text>
        <dbReference type="EC" id="2.7.13.3"/>
    </reaction>
</comment>
<dbReference type="EMBL" id="QVFU01000072">
    <property type="protein sequence ID" value="RFS43255.1"/>
    <property type="molecule type" value="Genomic_DNA"/>
</dbReference>
<evidence type="ECO:0000256" key="8">
    <source>
        <dbReference type="ARBA" id="ARBA00023012"/>
    </source>
</evidence>
<evidence type="ECO:0000256" key="6">
    <source>
        <dbReference type="ARBA" id="ARBA00022777"/>
    </source>
</evidence>
<sequence>MFALVWALGLVGTALVPGYQPVLGVLVALYAVGAHAPVDRAWATVPALAPYLVIAANEAWLAGRDDAGRRTAVFVGLTLVYATVVAGTWALGRWAGSNRRRLATAERLRVVEAQRAVTDERARISRELHDIVAHSVTVMLLQAGGARRVVATDPDRAGQALAHIEQAGRQAVEELRRMLAVIAPGDPPAPGEERHPGPAEVDDLIVRMREAGLPVTLTVDGRPRTVDPSVGLAAFRTVQEALTNTARYAGPQATATVRLTWGDDLEVEVRDTGGTATGGLPSTGRGLLGLRERIAVVGGELAAGPLPGEGFRVYARLPLPAVAVNP</sequence>
<feature type="domain" description="Signal transduction histidine kinase subgroup 3 dimerisation and phosphoacceptor" evidence="11">
    <location>
        <begin position="120"/>
        <end position="185"/>
    </location>
</feature>
<evidence type="ECO:0000256" key="4">
    <source>
        <dbReference type="ARBA" id="ARBA00022679"/>
    </source>
</evidence>
<evidence type="ECO:0000256" key="3">
    <source>
        <dbReference type="ARBA" id="ARBA00022553"/>
    </source>
</evidence>
<dbReference type="Proteomes" id="UP000262621">
    <property type="component" value="Unassembled WGS sequence"/>
</dbReference>
<evidence type="ECO:0000256" key="1">
    <source>
        <dbReference type="ARBA" id="ARBA00000085"/>
    </source>
</evidence>
<evidence type="ECO:0000256" key="5">
    <source>
        <dbReference type="ARBA" id="ARBA00022741"/>
    </source>
</evidence>
<feature type="domain" description="Histidine kinase/HSP90-like ATPase" evidence="10">
    <location>
        <begin position="234"/>
        <end position="320"/>
    </location>
</feature>
<dbReference type="InterPro" id="IPR003594">
    <property type="entry name" value="HATPase_dom"/>
</dbReference>
<keyword evidence="3" id="KW-0597">Phosphoprotein</keyword>
<evidence type="ECO:0000259" key="10">
    <source>
        <dbReference type="Pfam" id="PF02518"/>
    </source>
</evidence>
<dbReference type="GO" id="GO:0005524">
    <property type="term" value="F:ATP binding"/>
    <property type="evidence" value="ECO:0007669"/>
    <property type="project" value="UniProtKB-KW"/>
</dbReference>
<dbReference type="CDD" id="cd16917">
    <property type="entry name" value="HATPase_UhpB-NarQ-NarX-like"/>
    <property type="match status" value="1"/>
</dbReference>
<organism evidence="12 13">
    <name type="scientific">Micromonospora craniellae</name>
    <dbReference type="NCBI Taxonomy" id="2294034"/>
    <lineage>
        <taxon>Bacteria</taxon>
        <taxon>Bacillati</taxon>
        <taxon>Actinomycetota</taxon>
        <taxon>Actinomycetes</taxon>
        <taxon>Micromonosporales</taxon>
        <taxon>Micromonosporaceae</taxon>
        <taxon>Micromonospora</taxon>
    </lineage>
</organism>
<proteinExistence type="predicted"/>
<keyword evidence="8" id="KW-0902">Two-component regulatory system</keyword>
<dbReference type="InterPro" id="IPR050482">
    <property type="entry name" value="Sensor_HK_TwoCompSys"/>
</dbReference>
<keyword evidence="7" id="KW-0067">ATP-binding</keyword>
<feature type="transmembrane region" description="Helical" evidence="9">
    <location>
        <begin position="42"/>
        <end position="60"/>
    </location>
</feature>
<dbReference type="InterPro" id="IPR011712">
    <property type="entry name" value="Sig_transdc_His_kin_sub3_dim/P"/>
</dbReference>
<keyword evidence="6 12" id="KW-0418">Kinase</keyword>
<evidence type="ECO:0000256" key="2">
    <source>
        <dbReference type="ARBA" id="ARBA00012438"/>
    </source>
</evidence>
<keyword evidence="13" id="KW-1185">Reference proteome</keyword>
<evidence type="ECO:0000256" key="7">
    <source>
        <dbReference type="ARBA" id="ARBA00022840"/>
    </source>
</evidence>
<dbReference type="InterPro" id="IPR036890">
    <property type="entry name" value="HATPase_C_sf"/>
</dbReference>
<evidence type="ECO:0000256" key="9">
    <source>
        <dbReference type="SAM" id="Phobius"/>
    </source>
</evidence>
<evidence type="ECO:0000313" key="12">
    <source>
        <dbReference type="EMBL" id="RFS43255.1"/>
    </source>
</evidence>
<dbReference type="Pfam" id="PF02518">
    <property type="entry name" value="HATPase_c"/>
    <property type="match status" value="1"/>
</dbReference>
<dbReference type="Gene3D" id="3.30.565.10">
    <property type="entry name" value="Histidine kinase-like ATPase, C-terminal domain"/>
    <property type="match status" value="1"/>
</dbReference>
<keyword evidence="9" id="KW-0812">Transmembrane</keyword>
<dbReference type="PANTHER" id="PTHR24421:SF10">
    <property type="entry name" value="NITRATE_NITRITE SENSOR PROTEIN NARQ"/>
    <property type="match status" value="1"/>
</dbReference>
<dbReference type="Pfam" id="PF07730">
    <property type="entry name" value="HisKA_3"/>
    <property type="match status" value="1"/>
</dbReference>